<dbReference type="InterPro" id="IPR032466">
    <property type="entry name" value="Metal_Hydrolase"/>
</dbReference>
<dbReference type="PANTHER" id="PTHR42658:SF1">
    <property type="entry name" value="HYDROLASE TATD"/>
    <property type="match status" value="1"/>
</dbReference>
<name>I3NN57_9ACTN</name>
<proteinExistence type="predicted"/>
<sequence length="298" mass="32563">MPQLPPEGAIGSPNPRLFDHHIHADGRNADDYELMALSGVDTVLIPCSSSNEPRPCGASHDARFERLLTTETRRAAHYGVRAWIGLSVHAADMADLTSAMDGIDRLAARLDDPRVLALGELSIRRFTDDELTVFGKQLELATAADKPVMVELPPWMPEFHRMVEVLRRGFDDGLVDPARVALMDVAPEMLPVAAGLGCGGLGIAVSPASDRLFQVRRKADHHQILAVLEEFGPDRLMLNSGFHFGSADPLGLSKTVLRLRLSGVEPEVLDRIARKNAAAFFRIPTEPYEAAVPTARQE</sequence>
<dbReference type="PANTHER" id="PTHR42658">
    <property type="entry name" value="HYDROLASE TATD"/>
    <property type="match status" value="1"/>
</dbReference>
<dbReference type="SUPFAM" id="SSF51556">
    <property type="entry name" value="Metallo-dependent hydrolases"/>
    <property type="match status" value="1"/>
</dbReference>
<organism evidence="1">
    <name type="scientific">Streptomyces sp. TP-A2060</name>
    <dbReference type="NCBI Taxonomy" id="991125"/>
    <lineage>
        <taxon>Bacteria</taxon>
        <taxon>Bacillati</taxon>
        <taxon>Actinomycetota</taxon>
        <taxon>Actinomycetes</taxon>
        <taxon>Kitasatosporales</taxon>
        <taxon>Streptomycetaceae</taxon>
        <taxon>Streptomyces</taxon>
    </lineage>
</organism>
<accession>I3NN57</accession>
<dbReference type="Gene3D" id="3.20.20.140">
    <property type="entry name" value="Metal-dependent hydrolases"/>
    <property type="match status" value="1"/>
</dbReference>
<dbReference type="AlphaFoldDB" id="I3NN57"/>
<reference evidence="1" key="1">
    <citation type="journal article" date="2012" name="J. Am. Chem. Soc.">
        <title>Characterization of yatakemycin gene cluster revealing a radical S-adenosylmethionine dependent methyltransferase and highlighting spirocyclopropane biosynthesis.</title>
        <authorList>
            <person name="Huang W."/>
            <person name="Xu H."/>
            <person name="Li Y."/>
            <person name="Zhang F."/>
            <person name="Chen X.Y."/>
            <person name="He Q.L."/>
            <person name="Igarashi Y."/>
            <person name="Tang G.L."/>
        </authorList>
    </citation>
    <scope>NUCLEOTIDE SEQUENCE</scope>
    <source>
        <strain evidence="1">TP-A2060</strain>
    </source>
</reference>
<protein>
    <submittedName>
        <fullName evidence="1">YtkR4</fullName>
    </submittedName>
</protein>
<dbReference type="InterPro" id="IPR012022">
    <property type="entry name" value="UCP005295"/>
</dbReference>
<evidence type="ECO:0000313" key="1">
    <source>
        <dbReference type="EMBL" id="ADZ13545.1"/>
    </source>
</evidence>
<dbReference type="EMBL" id="JF429418">
    <property type="protein sequence ID" value="ADZ13545.1"/>
    <property type="molecule type" value="Genomic_DNA"/>
</dbReference>